<dbReference type="EC" id="5.4.99.-" evidence="3"/>
<dbReference type="Pfam" id="PF00849">
    <property type="entry name" value="PseudoU_synth_2"/>
    <property type="match status" value="1"/>
</dbReference>
<keyword evidence="2 3" id="KW-0413">Isomerase</keyword>
<dbReference type="GO" id="GO:0003723">
    <property type="term" value="F:RNA binding"/>
    <property type="evidence" value="ECO:0007669"/>
    <property type="project" value="InterPro"/>
</dbReference>
<evidence type="ECO:0000256" key="1">
    <source>
        <dbReference type="ARBA" id="ARBA00008348"/>
    </source>
</evidence>
<dbReference type="InterPro" id="IPR020103">
    <property type="entry name" value="PsdUridine_synth_cat_dom_sf"/>
</dbReference>
<proteinExistence type="inferred from homology"/>
<evidence type="ECO:0000256" key="2">
    <source>
        <dbReference type="ARBA" id="ARBA00023235"/>
    </source>
</evidence>
<dbReference type="OrthoDB" id="1012272at2"/>
<dbReference type="PANTHER" id="PTHR47683">
    <property type="entry name" value="PSEUDOURIDINE SYNTHASE FAMILY PROTEIN-RELATED"/>
    <property type="match status" value="1"/>
</dbReference>
<dbReference type="Proteomes" id="UP000321168">
    <property type="component" value="Unassembled WGS sequence"/>
</dbReference>
<evidence type="ECO:0000256" key="3">
    <source>
        <dbReference type="RuleBase" id="RU003887"/>
    </source>
</evidence>
<dbReference type="Gene3D" id="3.30.70.580">
    <property type="entry name" value="Pseudouridine synthase I, catalytic domain, N-terminal subdomain"/>
    <property type="match status" value="1"/>
</dbReference>
<comment type="similarity">
    <text evidence="1 3">Belongs to the pseudouridine synthase RsuA family.</text>
</comment>
<gene>
    <name evidence="5" type="ORF">FRX97_03395</name>
</gene>
<dbReference type="InterPro" id="IPR042092">
    <property type="entry name" value="PsdUridine_s_RsuA/RluB/E/F_cat"/>
</dbReference>
<reference evidence="5 6" key="1">
    <citation type="submission" date="2019-08" db="EMBL/GenBank/DDBJ databases">
        <title>Genome of Luteibaculum oceani JCM 18817.</title>
        <authorList>
            <person name="Bowman J.P."/>
        </authorList>
    </citation>
    <scope>NUCLEOTIDE SEQUENCE [LARGE SCALE GENOMIC DNA]</scope>
    <source>
        <strain evidence="5 6">JCM 18817</strain>
    </source>
</reference>
<comment type="caution">
    <text evidence="5">The sequence shown here is derived from an EMBL/GenBank/DDBJ whole genome shotgun (WGS) entry which is preliminary data.</text>
</comment>
<organism evidence="5 6">
    <name type="scientific">Luteibaculum oceani</name>
    <dbReference type="NCBI Taxonomy" id="1294296"/>
    <lineage>
        <taxon>Bacteria</taxon>
        <taxon>Pseudomonadati</taxon>
        <taxon>Bacteroidota</taxon>
        <taxon>Flavobacteriia</taxon>
        <taxon>Flavobacteriales</taxon>
        <taxon>Luteibaculaceae</taxon>
        <taxon>Luteibaculum</taxon>
    </lineage>
</organism>
<dbReference type="SUPFAM" id="SSF55120">
    <property type="entry name" value="Pseudouridine synthase"/>
    <property type="match status" value="1"/>
</dbReference>
<evidence type="ECO:0000313" key="5">
    <source>
        <dbReference type="EMBL" id="TXC82152.1"/>
    </source>
</evidence>
<evidence type="ECO:0000259" key="4">
    <source>
        <dbReference type="Pfam" id="PF00849"/>
    </source>
</evidence>
<dbReference type="GO" id="GO:0001522">
    <property type="term" value="P:pseudouridine synthesis"/>
    <property type="evidence" value="ECO:0007669"/>
    <property type="project" value="InterPro"/>
</dbReference>
<sequence>MFKYYVINKPFDVLTGFTSEKGVRNLSELFNFPKDVYPVGRLDKDSEGLLVLTNDPSLNKLLLDSPKSPKKEYTVQVDGAMTYDAVNLLKKGVTIRIKGREYLVTAKGAELTSEPDWIWERNPPVRFRKAIPTSWLKIELNQGKNRQVRRMTAAVGHPTLRLIRSAIGNLRIEDVNTTTEFSKKDLLNALGI</sequence>
<evidence type="ECO:0000313" key="6">
    <source>
        <dbReference type="Proteomes" id="UP000321168"/>
    </source>
</evidence>
<feature type="domain" description="Pseudouridine synthase RsuA/RluA-like" evidence="4">
    <location>
        <begin position="3"/>
        <end position="154"/>
    </location>
</feature>
<dbReference type="RefSeq" id="WP_147013399.1">
    <property type="nucleotide sequence ID" value="NZ_VORB01000002.1"/>
</dbReference>
<dbReference type="AlphaFoldDB" id="A0A5C6V9I1"/>
<dbReference type="GO" id="GO:0140098">
    <property type="term" value="F:catalytic activity, acting on RNA"/>
    <property type="evidence" value="ECO:0007669"/>
    <property type="project" value="UniProtKB-ARBA"/>
</dbReference>
<dbReference type="InterPro" id="IPR020094">
    <property type="entry name" value="TruA/RsuA/RluB/E/F_N"/>
</dbReference>
<dbReference type="InterPro" id="IPR006145">
    <property type="entry name" value="PsdUridine_synth_RsuA/RluA"/>
</dbReference>
<dbReference type="EMBL" id="VORB01000002">
    <property type="protein sequence ID" value="TXC82152.1"/>
    <property type="molecule type" value="Genomic_DNA"/>
</dbReference>
<dbReference type="InterPro" id="IPR050343">
    <property type="entry name" value="RsuA_PseudoU_synthase"/>
</dbReference>
<dbReference type="Gene3D" id="3.30.70.1560">
    <property type="entry name" value="Alpha-L RNA-binding motif"/>
    <property type="match status" value="1"/>
</dbReference>
<protein>
    <recommendedName>
        <fullName evidence="3">Pseudouridine synthase</fullName>
        <ecNumber evidence="3">5.4.99.-</ecNumber>
    </recommendedName>
</protein>
<dbReference type="InterPro" id="IPR000748">
    <property type="entry name" value="PsdUridine_synth_RsuA/RluB/E/F"/>
</dbReference>
<dbReference type="NCBIfam" id="TIGR00093">
    <property type="entry name" value="pseudouridine synthase"/>
    <property type="match status" value="1"/>
</dbReference>
<dbReference type="GO" id="GO:0009982">
    <property type="term" value="F:pseudouridine synthase activity"/>
    <property type="evidence" value="ECO:0007669"/>
    <property type="project" value="InterPro"/>
</dbReference>
<keyword evidence="6" id="KW-1185">Reference proteome</keyword>
<dbReference type="GO" id="GO:0006364">
    <property type="term" value="P:rRNA processing"/>
    <property type="evidence" value="ECO:0007669"/>
    <property type="project" value="UniProtKB-ARBA"/>
</dbReference>
<name>A0A5C6V9I1_9FLAO</name>
<dbReference type="InterPro" id="IPR018496">
    <property type="entry name" value="PsdUridine_synth_RsuA/RluB_CS"/>
</dbReference>
<dbReference type="PROSITE" id="PS01149">
    <property type="entry name" value="PSI_RSU"/>
    <property type="match status" value="1"/>
</dbReference>
<accession>A0A5C6V9I1</accession>
<dbReference type="PANTHER" id="PTHR47683:SF2">
    <property type="entry name" value="RNA-BINDING S4 DOMAIN-CONTAINING PROTEIN"/>
    <property type="match status" value="1"/>
</dbReference>